<name>A0A248TMV7_9BACI</name>
<protein>
    <submittedName>
        <fullName evidence="2">Uncharacterized protein</fullName>
    </submittedName>
</protein>
<dbReference type="Proteomes" id="UP000215137">
    <property type="component" value="Chromosome"/>
</dbReference>
<keyword evidence="1" id="KW-0472">Membrane</keyword>
<proteinExistence type="predicted"/>
<organism evidence="2 3">
    <name type="scientific">Cytobacillus kochii</name>
    <dbReference type="NCBI Taxonomy" id="859143"/>
    <lineage>
        <taxon>Bacteria</taxon>
        <taxon>Bacillati</taxon>
        <taxon>Bacillota</taxon>
        <taxon>Bacilli</taxon>
        <taxon>Bacillales</taxon>
        <taxon>Bacillaceae</taxon>
        <taxon>Cytobacillus</taxon>
    </lineage>
</organism>
<dbReference type="KEGG" id="bko:CKF48_20290"/>
<evidence type="ECO:0000256" key="1">
    <source>
        <dbReference type="SAM" id="Phobius"/>
    </source>
</evidence>
<dbReference type="RefSeq" id="WP_095373013.1">
    <property type="nucleotide sequence ID" value="NZ_CP022983.1"/>
</dbReference>
<reference evidence="2 3" key="1">
    <citation type="submission" date="2017-08" db="EMBL/GenBank/DDBJ databases">
        <title>Complete Genome Sequence of Bacillus kochii Oregon-R-modENCODE STRAIN BDGP4, isolated from Drosophila melanogaster gut.</title>
        <authorList>
            <person name="Wan K.H."/>
            <person name="Yu C."/>
            <person name="Park S."/>
            <person name="Hammonds A.S."/>
            <person name="Booth B.W."/>
            <person name="Celniker S.E."/>
        </authorList>
    </citation>
    <scope>NUCLEOTIDE SEQUENCE [LARGE SCALE GENOMIC DNA]</scope>
    <source>
        <strain evidence="2 3">BDGP4</strain>
    </source>
</reference>
<feature type="transmembrane region" description="Helical" evidence="1">
    <location>
        <begin position="73"/>
        <end position="94"/>
    </location>
</feature>
<accession>A0A248TMV7</accession>
<keyword evidence="3" id="KW-1185">Reference proteome</keyword>
<evidence type="ECO:0000313" key="2">
    <source>
        <dbReference type="EMBL" id="ASV69449.1"/>
    </source>
</evidence>
<keyword evidence="1" id="KW-1133">Transmembrane helix</keyword>
<gene>
    <name evidence="2" type="ORF">CKF48_20290</name>
</gene>
<dbReference type="EMBL" id="CP022983">
    <property type="protein sequence ID" value="ASV69449.1"/>
    <property type="molecule type" value="Genomic_DNA"/>
</dbReference>
<sequence length="95" mass="10412">MSGYYHRCYNGIGKPVEIKMNDGRIHRGIIERVSNDRVYLRPMNKNYGGYGYAGGYRRGGCGRGGCGRGGWGWGFGAGIALGAIAALVFLPLFFW</sequence>
<dbReference type="AlphaFoldDB" id="A0A248TMV7"/>
<dbReference type="OrthoDB" id="2991597at2"/>
<keyword evidence="1" id="KW-0812">Transmembrane</keyword>
<evidence type="ECO:0000313" key="3">
    <source>
        <dbReference type="Proteomes" id="UP000215137"/>
    </source>
</evidence>